<dbReference type="RefSeq" id="WP_182668312.1">
    <property type="nucleotide sequence ID" value="NZ_JACHTE010000002.1"/>
</dbReference>
<sequence>MTNRSFGDFDALAREYWARMGEMMQQGAVPPAGLPGWDDAMGAWSRMATGGVPGVDDMVGRFDRQARDWYGRFQELAAGFIGRDAGAADVAEACKQMLGGAMAQPFADMFDTMGGPGQQGFDQWMKQAGPFLGALQGEGRAWLGMPTFGFNREHQARWQRIAQLHMDYQSRSQACQALLAEAGQKAFQFFEDKLADHAQPGRQLTSARALFDLWVDAAEEAYAEVAMSPRYREDFGEMVNAQMRLRAAVQHEVELVAGLFGMPSRTEIDSAHRKIVQLERELRRLRDAVAGAASATVAPAKATAPATGAKAPARSRSSTAAPVRRAEARTASSKPTAKAASAKKPLPAKRVAAKKASAKRMSTKDGPAKGASGKGASVKKRASSTAATRAARGTAARRTPATRKAASKPVTKVPRPRVKGGR</sequence>
<evidence type="ECO:0000256" key="2">
    <source>
        <dbReference type="ARBA" id="ARBA00019066"/>
    </source>
</evidence>
<protein>
    <recommendedName>
        <fullName evidence="2">Poly(3-hydroxyalkanoate) polymerase subunit PhaE</fullName>
    </recommendedName>
</protein>
<gene>
    <name evidence="5" type="primary">phaE</name>
    <name evidence="5" type="ORF">H4F99_03375</name>
</gene>
<evidence type="ECO:0000256" key="1">
    <source>
        <dbReference type="ARBA" id="ARBA00004683"/>
    </source>
</evidence>
<organism evidence="5 6">
    <name type="scientific">Marilutibacter penaei</name>
    <dbReference type="NCBI Taxonomy" id="2759900"/>
    <lineage>
        <taxon>Bacteria</taxon>
        <taxon>Pseudomonadati</taxon>
        <taxon>Pseudomonadota</taxon>
        <taxon>Gammaproteobacteria</taxon>
        <taxon>Lysobacterales</taxon>
        <taxon>Lysobacteraceae</taxon>
        <taxon>Marilutibacter</taxon>
    </lineage>
</organism>
<dbReference type="Pfam" id="PF09712">
    <property type="entry name" value="PHA_synth_III_E"/>
    <property type="match status" value="1"/>
</dbReference>
<name>A0A7W3YDU8_9GAMM</name>
<dbReference type="UniPathway" id="UPA00917"/>
<proteinExistence type="predicted"/>
<dbReference type="NCBIfam" id="TIGR01834">
    <property type="entry name" value="PHA_synth_III_E"/>
    <property type="match status" value="1"/>
</dbReference>
<evidence type="ECO:0000256" key="4">
    <source>
        <dbReference type="SAM" id="MobiDB-lite"/>
    </source>
</evidence>
<dbReference type="InterPro" id="IPR010123">
    <property type="entry name" value="PHA_synth_III_E"/>
</dbReference>
<dbReference type="Proteomes" id="UP000552587">
    <property type="component" value="Unassembled WGS sequence"/>
</dbReference>
<keyword evidence="3" id="KW-0583">PHB biosynthesis</keyword>
<evidence type="ECO:0000313" key="5">
    <source>
        <dbReference type="EMBL" id="MBB1087526.1"/>
    </source>
</evidence>
<feature type="compositionally biased region" description="Low complexity" evidence="4">
    <location>
        <begin position="293"/>
        <end position="350"/>
    </location>
</feature>
<accession>A0A7W3YDU8</accession>
<feature type="compositionally biased region" description="Low complexity" evidence="4">
    <location>
        <begin position="383"/>
        <end position="408"/>
    </location>
</feature>
<dbReference type="GO" id="GO:0042619">
    <property type="term" value="P:poly-hydroxybutyrate biosynthetic process"/>
    <property type="evidence" value="ECO:0007669"/>
    <property type="project" value="UniProtKB-KW"/>
</dbReference>
<dbReference type="AlphaFoldDB" id="A0A7W3YDU8"/>
<evidence type="ECO:0000256" key="3">
    <source>
        <dbReference type="ARBA" id="ARBA00022752"/>
    </source>
</evidence>
<dbReference type="EMBL" id="JACHTE010000002">
    <property type="protein sequence ID" value="MBB1087526.1"/>
    <property type="molecule type" value="Genomic_DNA"/>
</dbReference>
<reference evidence="5 6" key="1">
    <citation type="submission" date="2020-07" db="EMBL/GenBank/DDBJ databases">
        <authorList>
            <person name="Xu S."/>
            <person name="Li A."/>
        </authorList>
    </citation>
    <scope>NUCLEOTIDE SEQUENCE [LARGE SCALE GENOMIC DNA]</scope>
    <source>
        <strain evidence="5 6">SG-8</strain>
    </source>
</reference>
<comment type="pathway">
    <text evidence="1">Biopolymer metabolism; poly-(R)-3-hydroxybutanoate biosynthesis.</text>
</comment>
<keyword evidence="6" id="KW-1185">Reference proteome</keyword>
<feature type="region of interest" description="Disordered" evidence="4">
    <location>
        <begin position="293"/>
        <end position="422"/>
    </location>
</feature>
<comment type="caution">
    <text evidence="5">The sequence shown here is derived from an EMBL/GenBank/DDBJ whole genome shotgun (WGS) entry which is preliminary data.</text>
</comment>
<evidence type="ECO:0000313" key="6">
    <source>
        <dbReference type="Proteomes" id="UP000552587"/>
    </source>
</evidence>